<proteinExistence type="predicted"/>
<evidence type="ECO:0000313" key="3">
    <source>
        <dbReference type="Proteomes" id="UP000217790"/>
    </source>
</evidence>
<organism evidence="2 3">
    <name type="scientific">Armillaria gallica</name>
    <name type="common">Bulbous honey fungus</name>
    <name type="synonym">Armillaria bulbosa</name>
    <dbReference type="NCBI Taxonomy" id="47427"/>
    <lineage>
        <taxon>Eukaryota</taxon>
        <taxon>Fungi</taxon>
        <taxon>Dikarya</taxon>
        <taxon>Basidiomycota</taxon>
        <taxon>Agaricomycotina</taxon>
        <taxon>Agaricomycetes</taxon>
        <taxon>Agaricomycetidae</taxon>
        <taxon>Agaricales</taxon>
        <taxon>Marasmiineae</taxon>
        <taxon>Physalacriaceae</taxon>
        <taxon>Armillaria</taxon>
    </lineage>
</organism>
<protein>
    <submittedName>
        <fullName evidence="2">Uncharacterized protein</fullName>
    </submittedName>
</protein>
<accession>A0A2H3EAI9</accession>
<dbReference type="AlphaFoldDB" id="A0A2H3EAI9"/>
<dbReference type="InParanoid" id="A0A2H3EAI9"/>
<keyword evidence="3" id="KW-1185">Reference proteome</keyword>
<dbReference type="Proteomes" id="UP000217790">
    <property type="component" value="Unassembled WGS sequence"/>
</dbReference>
<dbReference type="EMBL" id="KZ293644">
    <property type="protein sequence ID" value="PBL04460.1"/>
    <property type="molecule type" value="Genomic_DNA"/>
</dbReference>
<evidence type="ECO:0000313" key="2">
    <source>
        <dbReference type="EMBL" id="PBL04460.1"/>
    </source>
</evidence>
<feature type="region of interest" description="Disordered" evidence="1">
    <location>
        <begin position="1"/>
        <end position="22"/>
    </location>
</feature>
<reference evidence="3" key="1">
    <citation type="journal article" date="2017" name="Nat. Ecol. Evol.">
        <title>Genome expansion and lineage-specific genetic innovations in the forest pathogenic fungi Armillaria.</title>
        <authorList>
            <person name="Sipos G."/>
            <person name="Prasanna A.N."/>
            <person name="Walter M.C."/>
            <person name="O'Connor E."/>
            <person name="Balint B."/>
            <person name="Krizsan K."/>
            <person name="Kiss B."/>
            <person name="Hess J."/>
            <person name="Varga T."/>
            <person name="Slot J."/>
            <person name="Riley R."/>
            <person name="Boka B."/>
            <person name="Rigling D."/>
            <person name="Barry K."/>
            <person name="Lee J."/>
            <person name="Mihaltcheva S."/>
            <person name="LaButti K."/>
            <person name="Lipzen A."/>
            <person name="Waldron R."/>
            <person name="Moloney N.M."/>
            <person name="Sperisen C."/>
            <person name="Kredics L."/>
            <person name="Vagvoelgyi C."/>
            <person name="Patrignani A."/>
            <person name="Fitzpatrick D."/>
            <person name="Nagy I."/>
            <person name="Doyle S."/>
            <person name="Anderson J.B."/>
            <person name="Grigoriev I.V."/>
            <person name="Gueldener U."/>
            <person name="Muensterkoetter M."/>
            <person name="Nagy L.G."/>
        </authorList>
    </citation>
    <scope>NUCLEOTIDE SEQUENCE [LARGE SCALE GENOMIC DNA]</scope>
    <source>
        <strain evidence="3">Ar21-2</strain>
    </source>
</reference>
<evidence type="ECO:0000256" key="1">
    <source>
        <dbReference type="SAM" id="MobiDB-lite"/>
    </source>
</evidence>
<feature type="region of interest" description="Disordered" evidence="1">
    <location>
        <begin position="89"/>
        <end position="114"/>
    </location>
</feature>
<name>A0A2H3EAI9_ARMGA</name>
<gene>
    <name evidence="2" type="ORF">ARMGADRAFT_1057219</name>
</gene>
<sequence length="203" mass="22323">MLPTDEGQGDMKGRTNGRRAGNEPLMHDHFMFHGHYLAMITLFQDVGLSGIGARGAQERPITPVFSVHHHATSDEGLPKERGLRKTVIRRRKREQSAAREDGGKRSLGRHASFSPSYFGEGPSVHRCGRGGTSALCSPRIATQEMRCLKDAGENRPILLFDMVPSNQSGACSLKIDMRRLGTEQVESDAASFDSKFVPFISNS</sequence>
<feature type="compositionally biased region" description="Basic and acidic residues" evidence="1">
    <location>
        <begin position="94"/>
        <end position="104"/>
    </location>
</feature>